<keyword evidence="5 8" id="KW-1133">Transmembrane helix</keyword>
<gene>
    <name evidence="10" type="ORF">K9V48_05550</name>
</gene>
<dbReference type="PANTHER" id="PTHR32309:SF31">
    <property type="entry name" value="CAPSULAR EXOPOLYSACCHARIDE FAMILY"/>
    <property type="match status" value="1"/>
</dbReference>
<evidence type="ECO:0000313" key="11">
    <source>
        <dbReference type="Proteomes" id="UP001165287"/>
    </source>
</evidence>
<evidence type="ECO:0000256" key="3">
    <source>
        <dbReference type="ARBA" id="ARBA00022475"/>
    </source>
</evidence>
<feature type="domain" description="Polysaccharide chain length determinant N-terminal" evidence="9">
    <location>
        <begin position="20"/>
        <end position="94"/>
    </location>
</feature>
<accession>A0ABS7UN39</accession>
<evidence type="ECO:0000256" key="8">
    <source>
        <dbReference type="SAM" id="Phobius"/>
    </source>
</evidence>
<organism evidence="10 11">
    <name type="scientific">Metabacillus rhizolycopersici</name>
    <dbReference type="NCBI Taxonomy" id="2875709"/>
    <lineage>
        <taxon>Bacteria</taxon>
        <taxon>Bacillati</taxon>
        <taxon>Bacillota</taxon>
        <taxon>Bacilli</taxon>
        <taxon>Bacillales</taxon>
        <taxon>Bacillaceae</taxon>
        <taxon>Metabacillus</taxon>
    </lineage>
</organism>
<evidence type="ECO:0000256" key="6">
    <source>
        <dbReference type="ARBA" id="ARBA00023136"/>
    </source>
</evidence>
<comment type="caution">
    <text evidence="10">The sequence shown here is derived from an EMBL/GenBank/DDBJ whole genome shotgun (WGS) entry which is preliminary data.</text>
</comment>
<protein>
    <submittedName>
        <fullName evidence="10">Capsular biosynthesis protein</fullName>
    </submittedName>
</protein>
<dbReference type="RefSeq" id="WP_224137597.1">
    <property type="nucleotide sequence ID" value="NZ_JAIQUM010000008.1"/>
</dbReference>
<evidence type="ECO:0000259" key="9">
    <source>
        <dbReference type="Pfam" id="PF02706"/>
    </source>
</evidence>
<dbReference type="InterPro" id="IPR003856">
    <property type="entry name" value="LPS_length_determ_N"/>
</dbReference>
<dbReference type="InterPro" id="IPR050445">
    <property type="entry name" value="Bact_polysacc_biosynth/exp"/>
</dbReference>
<keyword evidence="3" id="KW-1003">Cell membrane</keyword>
<keyword evidence="4 8" id="KW-0812">Transmembrane</keyword>
<dbReference type="Proteomes" id="UP001165287">
    <property type="component" value="Unassembled WGS sequence"/>
</dbReference>
<dbReference type="PANTHER" id="PTHR32309">
    <property type="entry name" value="TYROSINE-PROTEIN KINASE"/>
    <property type="match status" value="1"/>
</dbReference>
<evidence type="ECO:0000256" key="4">
    <source>
        <dbReference type="ARBA" id="ARBA00022692"/>
    </source>
</evidence>
<sequence>MSSFHELEDKHLGERKQAKEINLKDIVEVLKRYVWAIVLITILATSAGALYSKATYAPMYQSTARVIIGADSTLITTLKVIIQDTTVLEKVVNKLDLPYPPETLSSKISVGSIENSQVVTITVFDSNPEQAAILANSVAQTYKEEIPSIMNFEDVRLLSDAKVDPNPINQDQNRTIILSLIGGLVIGIGFAFLLDSLNDSVRKEDEVEELLGIPVLGSVSKMKKKNMQKKIKKKTSFENRSGTLGS</sequence>
<feature type="transmembrane region" description="Helical" evidence="8">
    <location>
        <begin position="33"/>
        <end position="51"/>
    </location>
</feature>
<evidence type="ECO:0000256" key="1">
    <source>
        <dbReference type="ARBA" id="ARBA00004651"/>
    </source>
</evidence>
<comment type="similarity">
    <text evidence="2">Belongs to the CpsC/CapA family.</text>
</comment>
<evidence type="ECO:0000256" key="5">
    <source>
        <dbReference type="ARBA" id="ARBA00022989"/>
    </source>
</evidence>
<reference evidence="10" key="1">
    <citation type="submission" date="2024-05" db="EMBL/GenBank/DDBJ databases">
        <title>Metabacillus sp. nov., isolated from the rhizosphere soil of tomato plants.</title>
        <authorList>
            <person name="Ma R."/>
        </authorList>
    </citation>
    <scope>NUCLEOTIDE SEQUENCE</scope>
    <source>
        <strain evidence="10">DBTR6</strain>
    </source>
</reference>
<keyword evidence="6 8" id="KW-0472">Membrane</keyword>
<comment type="subcellular location">
    <subcellularLocation>
        <location evidence="1">Cell membrane</location>
        <topology evidence="1">Multi-pass membrane protein</topology>
    </subcellularLocation>
</comment>
<evidence type="ECO:0000256" key="2">
    <source>
        <dbReference type="ARBA" id="ARBA00006683"/>
    </source>
</evidence>
<evidence type="ECO:0000256" key="7">
    <source>
        <dbReference type="SAM" id="MobiDB-lite"/>
    </source>
</evidence>
<feature type="transmembrane region" description="Helical" evidence="8">
    <location>
        <begin position="176"/>
        <end position="194"/>
    </location>
</feature>
<feature type="region of interest" description="Disordered" evidence="7">
    <location>
        <begin position="226"/>
        <end position="246"/>
    </location>
</feature>
<dbReference type="EMBL" id="JAIQUM010000008">
    <property type="protein sequence ID" value="MBZ5749713.1"/>
    <property type="molecule type" value="Genomic_DNA"/>
</dbReference>
<dbReference type="Pfam" id="PF02706">
    <property type="entry name" value="Wzz"/>
    <property type="match status" value="1"/>
</dbReference>
<name>A0ABS7UN39_9BACI</name>
<evidence type="ECO:0000313" key="10">
    <source>
        <dbReference type="EMBL" id="MBZ5749713.1"/>
    </source>
</evidence>
<proteinExistence type="inferred from homology"/>
<keyword evidence="11" id="KW-1185">Reference proteome</keyword>